<dbReference type="InterPro" id="IPR011034">
    <property type="entry name" value="Formyl_transferase-like_C_sf"/>
</dbReference>
<dbReference type="InterPro" id="IPR002376">
    <property type="entry name" value="Formyl_transf_N"/>
</dbReference>
<dbReference type="InterPro" id="IPR036477">
    <property type="entry name" value="Formyl_transf_N_sf"/>
</dbReference>
<dbReference type="OrthoDB" id="580992at2"/>
<reference evidence="3 4" key="1">
    <citation type="journal article" date="2008" name="Proc. Natl. Acad. Sci. U.S.A.">
        <title>Niche adaptation and genome expansion in the chlorophyll d-producing cyanobacterium Acaryochloris marina.</title>
        <authorList>
            <person name="Swingley W.D."/>
            <person name="Chen M."/>
            <person name="Cheung P.C."/>
            <person name="Conrad A.L."/>
            <person name="Dejesa L.C."/>
            <person name="Hao J."/>
            <person name="Honchak B.M."/>
            <person name="Karbach L.E."/>
            <person name="Kurdoglu A."/>
            <person name="Lahiri S."/>
            <person name="Mastrian S.D."/>
            <person name="Miyashita H."/>
            <person name="Page L."/>
            <person name="Ramakrishna P."/>
            <person name="Satoh S."/>
            <person name="Sattley W.M."/>
            <person name="Shimada Y."/>
            <person name="Taylor H.L."/>
            <person name="Tomo T."/>
            <person name="Tsuchiya T."/>
            <person name="Wang Z.T."/>
            <person name="Raymond J."/>
            <person name="Mimuro M."/>
            <person name="Blankenship R.E."/>
            <person name="Touchman J.W."/>
        </authorList>
    </citation>
    <scope>NUCLEOTIDE SEQUENCE [LARGE SCALE GENOMIC DNA]</scope>
    <source>
        <strain evidence="4">MBIC 11017</strain>
        <plasmid evidence="4">Plasmid pREB1</plasmid>
    </source>
</reference>
<dbReference type="GO" id="GO:0016740">
    <property type="term" value="F:transferase activity"/>
    <property type="evidence" value="ECO:0007669"/>
    <property type="project" value="UniProtKB-KW"/>
</dbReference>
<dbReference type="InterPro" id="IPR029045">
    <property type="entry name" value="ClpP/crotonase-like_dom_sf"/>
</dbReference>
<dbReference type="EMBL" id="CP000838">
    <property type="protein sequence ID" value="ABW31414.1"/>
    <property type="molecule type" value="Genomic_DNA"/>
</dbReference>
<dbReference type="HOGENOM" id="CLU_008537_1_0_3"/>
<dbReference type="Proteomes" id="UP000000268">
    <property type="component" value="Plasmid pREB1"/>
</dbReference>
<name>A8ZKU6_ACAM1</name>
<dbReference type="KEGG" id="amr:AM1_A0296"/>
<dbReference type="Gene3D" id="3.40.50.12230">
    <property type="match status" value="1"/>
</dbReference>
<dbReference type="InterPro" id="IPR047180">
    <property type="entry name" value="HoxX-like"/>
</dbReference>
<geneLocation type="plasmid" evidence="3 4">
    <name>pREB1</name>
</geneLocation>
<dbReference type="Pfam" id="PF00378">
    <property type="entry name" value="ECH_1"/>
    <property type="match status" value="1"/>
</dbReference>
<dbReference type="Pfam" id="PF02911">
    <property type="entry name" value="Formyl_trans_C"/>
    <property type="match status" value="1"/>
</dbReference>
<keyword evidence="3" id="KW-0808">Transferase</keyword>
<dbReference type="InterPro" id="IPR001753">
    <property type="entry name" value="Enoyl-CoA_hydra/iso"/>
</dbReference>
<dbReference type="SUPFAM" id="SSF52096">
    <property type="entry name" value="ClpP/crotonase"/>
    <property type="match status" value="1"/>
</dbReference>
<dbReference type="SUPFAM" id="SSF50486">
    <property type="entry name" value="FMT C-terminal domain-like"/>
    <property type="match status" value="1"/>
</dbReference>
<sequence length="577" mass="65362">MKILLFASAYNSMTQRFHVELVDLGHEVSIELALDHERMRQAVDLFQPDVIVAPFLKTAIPEDIWKQHLCIIIHPGIKGDRGPSSIDWAILEDESEWGVTALQADAEMDAGDIWASINFPLEGETKSDLYRGKGAQAAITCIKQTLANFIDPKYQPEPLDYGNPDVKGTWRNPLKQSHRAISWESDTTAEIVRKIRSADSQPGLLDVLFGEQFYLYGAHPENTLTGKPGELIAQRYGAICRATIDGAVWITHLKRKKKEEQVFFKLPAAQVLREYIHALPEVPVSLELSPHELTFRDIWYEEKNQVGYLHFPFYNGAMSTEQCQRLRNAYLYARTKDTKVILLMGGEGFWSNGIHLNVVEASADPAAESWQNINAINDFVYEVLRTDTHLVISAMQGNAAAGGVMMALAVDRVYAREGIVLNPHYKRMGLYGSEYWTYSLPRRVGPEMAQKLTSVCMPMGTRAAKSIGLIDDYFGNTVSDFKTQVIKEAESLAQGEDFQDILWLKNKQRFLDEQYKPIAIYRQEELEQMKLDFTSNAYNTARHNFIYKISPSETPLHLAVHRQQVKDNVSCKLLSPA</sequence>
<dbReference type="Pfam" id="PF00551">
    <property type="entry name" value="Formyl_trans_N"/>
    <property type="match status" value="1"/>
</dbReference>
<dbReference type="AlphaFoldDB" id="A8ZKU6"/>
<accession>A8ZKU6</accession>
<proteinExistence type="predicted"/>
<dbReference type="PANTHER" id="PTHR43388">
    <property type="entry name" value="HYDROGENASE MATURATION FACTOR HOXX"/>
    <property type="match status" value="1"/>
</dbReference>
<dbReference type="InterPro" id="IPR005793">
    <property type="entry name" value="Formyl_trans_C"/>
</dbReference>
<feature type="domain" description="Formyl transferase N-terminal" evidence="1">
    <location>
        <begin position="36"/>
        <end position="130"/>
    </location>
</feature>
<dbReference type="SUPFAM" id="SSF53328">
    <property type="entry name" value="Formyltransferase"/>
    <property type="match status" value="1"/>
</dbReference>
<feature type="domain" description="Formyl transferase C-terminal" evidence="2">
    <location>
        <begin position="174"/>
        <end position="259"/>
    </location>
</feature>
<dbReference type="Gene3D" id="3.90.226.10">
    <property type="entry name" value="2-enoyl-CoA Hydratase, Chain A, domain 1"/>
    <property type="match status" value="1"/>
</dbReference>
<evidence type="ECO:0000313" key="4">
    <source>
        <dbReference type="Proteomes" id="UP000000268"/>
    </source>
</evidence>
<dbReference type="CDD" id="cd08701">
    <property type="entry name" value="FMT_C_HypX"/>
    <property type="match status" value="1"/>
</dbReference>
<evidence type="ECO:0000259" key="2">
    <source>
        <dbReference type="Pfam" id="PF02911"/>
    </source>
</evidence>
<keyword evidence="3" id="KW-0614">Plasmid</keyword>
<protein>
    <submittedName>
        <fullName evidence="3">Formyl transferase domain protein</fullName>
    </submittedName>
</protein>
<dbReference type="CDD" id="cd08650">
    <property type="entry name" value="FMT_core_HypX_N"/>
    <property type="match status" value="1"/>
</dbReference>
<dbReference type="InterPro" id="IPR009188">
    <property type="entry name" value="NiFe-hyd_mat_HypX/HoxX"/>
</dbReference>
<evidence type="ECO:0000259" key="1">
    <source>
        <dbReference type="Pfam" id="PF00551"/>
    </source>
</evidence>
<dbReference type="RefSeq" id="WP_012166789.1">
    <property type="nucleotide sequence ID" value="NC_009926.1"/>
</dbReference>
<dbReference type="PANTHER" id="PTHR43388:SF1">
    <property type="entry name" value="HYDROGENASE MATURATION FACTOR HOXX"/>
    <property type="match status" value="1"/>
</dbReference>
<organism evidence="3 4">
    <name type="scientific">Acaryochloris marina (strain MBIC 11017)</name>
    <dbReference type="NCBI Taxonomy" id="329726"/>
    <lineage>
        <taxon>Bacteria</taxon>
        <taxon>Bacillati</taxon>
        <taxon>Cyanobacteriota</taxon>
        <taxon>Cyanophyceae</taxon>
        <taxon>Acaryochloridales</taxon>
        <taxon>Acaryochloridaceae</taxon>
        <taxon>Acaryochloris</taxon>
    </lineage>
</organism>
<dbReference type="PIRSF" id="PIRSF006787">
    <property type="entry name" value="Hydrgn_mat_HoxX"/>
    <property type="match status" value="1"/>
</dbReference>
<keyword evidence="4" id="KW-1185">Reference proteome</keyword>
<gene>
    <name evidence="3" type="ordered locus">AM1_A0296</name>
</gene>
<dbReference type="CDD" id="cd06558">
    <property type="entry name" value="crotonase-like"/>
    <property type="match status" value="1"/>
</dbReference>
<evidence type="ECO:0000313" key="3">
    <source>
        <dbReference type="EMBL" id="ABW31414.1"/>
    </source>
</evidence>